<dbReference type="GO" id="GO:0016787">
    <property type="term" value="F:hydrolase activity"/>
    <property type="evidence" value="ECO:0007669"/>
    <property type="project" value="UniProtKB-KW"/>
</dbReference>
<dbReference type="GO" id="GO:0016020">
    <property type="term" value="C:membrane"/>
    <property type="evidence" value="ECO:0007669"/>
    <property type="project" value="TreeGrafter"/>
</dbReference>
<dbReference type="Gene3D" id="3.40.50.1820">
    <property type="entry name" value="alpha/beta hydrolase"/>
    <property type="match status" value="1"/>
</dbReference>
<feature type="transmembrane region" description="Helical" evidence="1">
    <location>
        <begin position="127"/>
        <end position="152"/>
    </location>
</feature>
<keyword evidence="1" id="KW-0472">Membrane</keyword>
<evidence type="ECO:0000313" key="4">
    <source>
        <dbReference type="Proteomes" id="UP000266389"/>
    </source>
</evidence>
<sequence>MLYYKEYIISPETDWVVFIHGAGGSSSIWFKQLREFRKNFNVLLIDLRGHGKSQSMLERYKAENYTFKEISLEILEVLDHLGIQSAHFVGISLGTIIIRTIGELAPERVKSMVMGGAITRFNTRSKILIFLGHLVKRIVPYMWLYSFFAWIIMPRRRHRNSRLMFINEAKKLCQREFIRWFRLTDEANPLLKYFTEKEIPVPTLYLMGDEDYMFLPPVKVLVKKHKHAELQIIKNSGHVCNIDQPEAFNAYAIEFIHRQIKRARSTNLVPQ</sequence>
<evidence type="ECO:0000259" key="2">
    <source>
        <dbReference type="Pfam" id="PF00561"/>
    </source>
</evidence>
<comment type="caution">
    <text evidence="3">The sequence shown here is derived from an EMBL/GenBank/DDBJ whole genome shotgun (WGS) entry which is preliminary data.</text>
</comment>
<protein>
    <submittedName>
        <fullName evidence="3">Alpha/beta hydrolase</fullName>
    </submittedName>
</protein>
<dbReference type="Pfam" id="PF00561">
    <property type="entry name" value="Abhydrolase_1"/>
    <property type="match status" value="1"/>
</dbReference>
<dbReference type="InterPro" id="IPR000073">
    <property type="entry name" value="AB_hydrolase_1"/>
</dbReference>
<dbReference type="InterPro" id="IPR000639">
    <property type="entry name" value="Epox_hydrolase-like"/>
</dbReference>
<keyword evidence="1" id="KW-1133">Transmembrane helix</keyword>
<evidence type="ECO:0000313" key="3">
    <source>
        <dbReference type="EMBL" id="RFM22719.1"/>
    </source>
</evidence>
<dbReference type="InterPro" id="IPR050266">
    <property type="entry name" value="AB_hydrolase_sf"/>
</dbReference>
<proteinExistence type="predicted"/>
<keyword evidence="1" id="KW-0812">Transmembrane</keyword>
<keyword evidence="3" id="KW-0378">Hydrolase</keyword>
<dbReference type="PANTHER" id="PTHR43798">
    <property type="entry name" value="MONOACYLGLYCEROL LIPASE"/>
    <property type="match status" value="1"/>
</dbReference>
<organism evidence="3 4">
    <name type="scientific">Candidatus Thermochlorobacter aerophilus</name>
    <dbReference type="NCBI Taxonomy" id="1868324"/>
    <lineage>
        <taxon>Bacteria</taxon>
        <taxon>Pseudomonadati</taxon>
        <taxon>Chlorobiota</taxon>
        <taxon>Chlorobiia</taxon>
        <taxon>Chlorobiales</taxon>
        <taxon>Candidatus Thermochlorobacteriaceae</taxon>
        <taxon>Candidatus Thermochlorobacter</taxon>
    </lineage>
</organism>
<dbReference type="AlphaFoldDB" id="A0A395LVB6"/>
<dbReference type="Proteomes" id="UP000266389">
    <property type="component" value="Unassembled WGS sequence"/>
</dbReference>
<reference evidence="3 4" key="1">
    <citation type="journal article" date="2011" name="ISME J.">
        <title>Community ecology of hot spring cyanobacterial mats: predominant populations and their functional potential.</title>
        <authorList>
            <person name="Klatt C.G."/>
            <person name="Wood J.M."/>
            <person name="Rusch D.B."/>
            <person name="Bateson M.M."/>
            <person name="Hamamura N."/>
            <person name="Heidelberg J.F."/>
            <person name="Grossman A.R."/>
            <person name="Bhaya D."/>
            <person name="Cohan F.M."/>
            <person name="Kuhl M."/>
            <person name="Bryant D.A."/>
            <person name="Ward D.M."/>
        </authorList>
    </citation>
    <scope>NUCLEOTIDE SEQUENCE [LARGE SCALE GENOMIC DNA]</scope>
    <source>
        <strain evidence="3">OS</strain>
    </source>
</reference>
<name>A0A395LVB6_9BACT</name>
<dbReference type="PRINTS" id="PR00412">
    <property type="entry name" value="EPOXHYDRLASE"/>
</dbReference>
<dbReference type="InterPro" id="IPR029058">
    <property type="entry name" value="AB_hydrolase_fold"/>
</dbReference>
<feature type="domain" description="AB hydrolase-1" evidence="2">
    <location>
        <begin position="15"/>
        <end position="117"/>
    </location>
</feature>
<accession>A0A395LVB6</accession>
<gene>
    <name evidence="3" type="ORF">D0433_14730</name>
</gene>
<evidence type="ECO:0000256" key="1">
    <source>
        <dbReference type="SAM" id="Phobius"/>
    </source>
</evidence>
<dbReference type="PANTHER" id="PTHR43798:SF33">
    <property type="entry name" value="HYDROLASE, PUTATIVE (AFU_ORTHOLOGUE AFUA_2G14860)-RELATED"/>
    <property type="match status" value="1"/>
</dbReference>
<dbReference type="EMBL" id="PHFL01000080">
    <property type="protein sequence ID" value="RFM22719.1"/>
    <property type="molecule type" value="Genomic_DNA"/>
</dbReference>
<dbReference type="SUPFAM" id="SSF53474">
    <property type="entry name" value="alpha/beta-Hydrolases"/>
    <property type="match status" value="1"/>
</dbReference>